<evidence type="ECO:0000313" key="2">
    <source>
        <dbReference type="EMBL" id="SDL80444.1"/>
    </source>
</evidence>
<evidence type="ECO:0000256" key="1">
    <source>
        <dbReference type="SAM" id="Phobius"/>
    </source>
</evidence>
<feature type="transmembrane region" description="Helical" evidence="1">
    <location>
        <begin position="67"/>
        <end position="87"/>
    </location>
</feature>
<dbReference type="STRING" id="990371.SAMN05421813_102201"/>
<feature type="transmembrane region" description="Helical" evidence="1">
    <location>
        <begin position="141"/>
        <end position="159"/>
    </location>
</feature>
<dbReference type="AlphaFoldDB" id="A0A1G9N234"/>
<dbReference type="OrthoDB" id="8441457at2"/>
<keyword evidence="3" id="KW-1185">Reference proteome</keyword>
<gene>
    <name evidence="2" type="ORF">SAMN05421813_102201</name>
</gene>
<dbReference type="RefSeq" id="WP_090699127.1">
    <property type="nucleotide sequence ID" value="NZ_FNHH01000002.1"/>
</dbReference>
<dbReference type="Pfam" id="PF20334">
    <property type="entry name" value="DUF6629"/>
    <property type="match status" value="1"/>
</dbReference>
<reference evidence="3" key="1">
    <citation type="submission" date="2016-10" db="EMBL/GenBank/DDBJ databases">
        <authorList>
            <person name="Varghese N."/>
            <person name="Submissions S."/>
        </authorList>
    </citation>
    <scope>NUCLEOTIDE SEQUENCE [LARGE SCALE GENOMIC DNA]</scope>
    <source>
        <strain evidence="3">DSM 24536</strain>
    </source>
</reference>
<evidence type="ECO:0000313" key="3">
    <source>
        <dbReference type="Proteomes" id="UP000199226"/>
    </source>
</evidence>
<keyword evidence="1" id="KW-1133">Transmembrane helix</keyword>
<organism evidence="2 3">
    <name type="scientific">Daejeonella rubra</name>
    <dbReference type="NCBI Taxonomy" id="990371"/>
    <lineage>
        <taxon>Bacteria</taxon>
        <taxon>Pseudomonadati</taxon>
        <taxon>Bacteroidota</taxon>
        <taxon>Sphingobacteriia</taxon>
        <taxon>Sphingobacteriales</taxon>
        <taxon>Sphingobacteriaceae</taxon>
        <taxon>Daejeonella</taxon>
    </lineage>
</organism>
<feature type="transmembrane region" description="Helical" evidence="1">
    <location>
        <begin position="189"/>
        <end position="208"/>
    </location>
</feature>
<feature type="transmembrane region" description="Helical" evidence="1">
    <location>
        <begin position="6"/>
        <end position="23"/>
    </location>
</feature>
<feature type="transmembrane region" description="Helical" evidence="1">
    <location>
        <begin position="35"/>
        <end position="55"/>
    </location>
</feature>
<feature type="transmembrane region" description="Helical" evidence="1">
    <location>
        <begin position="166"/>
        <end position="183"/>
    </location>
</feature>
<name>A0A1G9N234_9SPHI</name>
<keyword evidence="1" id="KW-0472">Membrane</keyword>
<protein>
    <submittedName>
        <fullName evidence="2">Uncharacterized protein</fullName>
    </submittedName>
</protein>
<accession>A0A1G9N234</accession>
<dbReference type="InterPro" id="IPR046737">
    <property type="entry name" value="DUF6629"/>
</dbReference>
<dbReference type="EMBL" id="FNHH01000002">
    <property type="protein sequence ID" value="SDL80444.1"/>
    <property type="molecule type" value="Genomic_DNA"/>
</dbReference>
<dbReference type="Proteomes" id="UP000199226">
    <property type="component" value="Unassembled WGS sequence"/>
</dbReference>
<proteinExistence type="predicted"/>
<keyword evidence="1" id="KW-0812">Transmembrane</keyword>
<sequence length="222" mass="24874">MCFSATASFGASAILFGIGLLSIKNSESSAQKYLASIPLMLSIQQILEGILWLSISNPAYLDWVKPSTYGFLLFAQVIWPIFIPLTLMLLEKEAIRKKILMIFLALGVLQAIFMGYGLFFFPAESSISGSHIRYDMDFPAANTWYGGVFYILATGFSPFVSSIKRISLIGVIILFTYLFTRIFYGYYVISIWCYFAALISFAILFVSLKLKKEGVIKVSLTE</sequence>
<feature type="transmembrane region" description="Helical" evidence="1">
    <location>
        <begin position="99"/>
        <end position="121"/>
    </location>
</feature>